<feature type="transmembrane region" description="Helical" evidence="1">
    <location>
        <begin position="12"/>
        <end position="32"/>
    </location>
</feature>
<dbReference type="Pfam" id="PF07907">
    <property type="entry name" value="YibE_F"/>
    <property type="match status" value="1"/>
</dbReference>
<feature type="transmembrane region" description="Helical" evidence="1">
    <location>
        <begin position="68"/>
        <end position="87"/>
    </location>
</feature>
<protein>
    <recommendedName>
        <fullName evidence="4">Integral membrane protein</fullName>
    </recommendedName>
</protein>
<feature type="transmembrane region" description="Helical" evidence="1">
    <location>
        <begin position="38"/>
        <end position="56"/>
    </location>
</feature>
<dbReference type="AlphaFoldDB" id="A0A2A5RPY8"/>
<dbReference type="Proteomes" id="UP000218181">
    <property type="component" value="Unassembled WGS sequence"/>
</dbReference>
<dbReference type="InterPro" id="IPR014564">
    <property type="entry name" value="UCP031503_TM"/>
</dbReference>
<evidence type="ECO:0000256" key="1">
    <source>
        <dbReference type="SAM" id="Phobius"/>
    </source>
</evidence>
<dbReference type="STRING" id="1291764.GCA_001311235_00220"/>
<dbReference type="InterPro" id="IPR012507">
    <property type="entry name" value="YibE_F"/>
</dbReference>
<feature type="transmembrane region" description="Helical" evidence="1">
    <location>
        <begin position="207"/>
        <end position="228"/>
    </location>
</feature>
<feature type="transmembrane region" description="Helical" evidence="1">
    <location>
        <begin position="114"/>
        <end position="142"/>
    </location>
</feature>
<dbReference type="PANTHER" id="PTHR41771:SF1">
    <property type="entry name" value="MEMBRANE PROTEIN"/>
    <property type="match status" value="1"/>
</dbReference>
<keyword evidence="1" id="KW-0812">Transmembrane</keyword>
<name>A0A2A5RPY8_9LACT</name>
<reference evidence="2 3" key="1">
    <citation type="submission" date="2014-12" db="EMBL/GenBank/DDBJ databases">
        <title>Draft genome sequences of 10 type strains of Lactococcus.</title>
        <authorList>
            <person name="Sun Z."/>
            <person name="Zhong Z."/>
            <person name="Liu W."/>
            <person name="Zhang W."/>
            <person name="Zhang H."/>
        </authorList>
    </citation>
    <scope>NUCLEOTIDE SEQUENCE [LARGE SCALE GENOMIC DNA]</scope>
    <source>
        <strain evidence="2 3">JCM 16395</strain>
    </source>
</reference>
<evidence type="ECO:0000313" key="2">
    <source>
        <dbReference type="EMBL" id="PCS01486.1"/>
    </source>
</evidence>
<dbReference type="EMBL" id="JXJU01000001">
    <property type="protein sequence ID" value="PCS01486.1"/>
    <property type="molecule type" value="Genomic_DNA"/>
</dbReference>
<feature type="transmembrane region" description="Helical" evidence="1">
    <location>
        <begin position="163"/>
        <end position="187"/>
    </location>
</feature>
<accession>A0A2A5RPY8</accession>
<dbReference type="PIRSF" id="PIRSF031503">
    <property type="entry name" value="UCP031503_mp"/>
    <property type="match status" value="1"/>
</dbReference>
<proteinExistence type="predicted"/>
<keyword evidence="3" id="KW-1185">Reference proteome</keyword>
<dbReference type="PANTHER" id="PTHR41771">
    <property type="entry name" value="MEMBRANE PROTEIN-RELATED"/>
    <property type="match status" value="1"/>
</dbReference>
<keyword evidence="1" id="KW-0472">Membrane</keyword>
<evidence type="ECO:0008006" key="4">
    <source>
        <dbReference type="Google" id="ProtNLM"/>
    </source>
</evidence>
<evidence type="ECO:0000313" key="3">
    <source>
        <dbReference type="Proteomes" id="UP000218181"/>
    </source>
</evidence>
<keyword evidence="1" id="KW-1133">Transmembrane helix</keyword>
<sequence length="239" mass="26143">MLLVAKKDGIRNLLGLGFNFIAIFMLITMMAWGIPLLILLPIFTFIILALSIYMSSDDGDTTNIAFKTSLIVVFVLGIFTIFVQYIGQFQGFSAENADELENLSLAVGLNFSNVAISMMAISMLGAVAEAAMAIVANLFEVIEQDEAMTLNQFQAQRTMITQQILGTAINTLFFGVLGSSVGLVLWFVRLDYSLAQIINSKLLMADVASMLLGMLGILFSIILAGHFVEKKFNLDLTNK</sequence>
<organism evidence="2 3">
    <name type="scientific">Lactococcus fujiensis JCM 16395</name>
    <dbReference type="NCBI Taxonomy" id="1291764"/>
    <lineage>
        <taxon>Bacteria</taxon>
        <taxon>Bacillati</taxon>
        <taxon>Bacillota</taxon>
        <taxon>Bacilli</taxon>
        <taxon>Lactobacillales</taxon>
        <taxon>Streptococcaceae</taxon>
        <taxon>Lactococcus</taxon>
    </lineage>
</organism>
<comment type="caution">
    <text evidence="2">The sequence shown here is derived from an EMBL/GenBank/DDBJ whole genome shotgun (WGS) entry which is preliminary data.</text>
</comment>
<gene>
    <name evidence="2" type="ORF">RT41_GL000250</name>
</gene>